<dbReference type="Gene3D" id="2.60.120.200">
    <property type="match status" value="1"/>
</dbReference>
<evidence type="ECO:0000256" key="4">
    <source>
        <dbReference type="ARBA" id="ARBA00022989"/>
    </source>
</evidence>
<dbReference type="GO" id="GO:0005789">
    <property type="term" value="C:endoplasmic reticulum membrane"/>
    <property type="evidence" value="ECO:0007669"/>
    <property type="project" value="TreeGrafter"/>
</dbReference>
<feature type="domain" description="L-type lectin-like" evidence="8">
    <location>
        <begin position="46"/>
        <end position="271"/>
    </location>
</feature>
<dbReference type="Pfam" id="PF03388">
    <property type="entry name" value="Lectin_leg-like"/>
    <property type="match status" value="1"/>
</dbReference>
<dbReference type="GO" id="GO:0030134">
    <property type="term" value="C:COPII-coated ER to Golgi transport vesicle"/>
    <property type="evidence" value="ECO:0007669"/>
    <property type="project" value="TreeGrafter"/>
</dbReference>
<dbReference type="GO" id="GO:0005793">
    <property type="term" value="C:endoplasmic reticulum-Golgi intermediate compartment"/>
    <property type="evidence" value="ECO:0007669"/>
    <property type="project" value="TreeGrafter"/>
</dbReference>
<sequence length="398" mass="43743">MTSAMLSMLLCCFVALDRVASSPPSEADSQAVGLNLEGVSVNEWRGYYKREHSLVKPYQGSGMDIPYWDIVGSTMVSSSSIKLTQDQQSRQGAIWNRMPLHSRDWEMQVSFKVHGTTGELFGDGMAIWYIQERSQLGPVFGSKDYFRGLGIFLDTYSNHNGPHGHGHPYISAMVSNGSAHYDHDRDGTHTQLGGEHTGCESKFRNKDYETQILIRYVGDVISMTVEEVDFPRGGAAFEVSSTAKAGGKRKSDKPKKGKKVGQELTLENSEYSGVWTQKLRAEYIQPGLVALACVRQVREDELLLELSDGNFATLPANGISKKLAKSSKQGAVSLADIYRKGQMLVVKVTTAEVNKGKRLAKKLARVTTDPSQVNSHLMPSTLSVGTVLIASIQSIEDK</sequence>
<organism evidence="9 10">
    <name type="scientific">Plectus sambesii</name>
    <dbReference type="NCBI Taxonomy" id="2011161"/>
    <lineage>
        <taxon>Eukaryota</taxon>
        <taxon>Metazoa</taxon>
        <taxon>Ecdysozoa</taxon>
        <taxon>Nematoda</taxon>
        <taxon>Chromadorea</taxon>
        <taxon>Plectida</taxon>
        <taxon>Plectina</taxon>
        <taxon>Plectoidea</taxon>
        <taxon>Plectidae</taxon>
        <taxon>Plectus</taxon>
    </lineage>
</organism>
<accession>A0A914WKD5</accession>
<keyword evidence="3 7" id="KW-0732">Signal</keyword>
<dbReference type="InterPro" id="IPR013320">
    <property type="entry name" value="ConA-like_dom_sf"/>
</dbReference>
<feature type="signal peptide" evidence="7">
    <location>
        <begin position="1"/>
        <end position="21"/>
    </location>
</feature>
<protein>
    <submittedName>
        <fullName evidence="10">L-type lectin-like domain-containing protein</fullName>
    </submittedName>
</protein>
<evidence type="ECO:0000256" key="2">
    <source>
        <dbReference type="ARBA" id="ARBA00022692"/>
    </source>
</evidence>
<evidence type="ECO:0000259" key="8">
    <source>
        <dbReference type="PROSITE" id="PS51328"/>
    </source>
</evidence>
<feature type="chain" id="PRO_5037471330" evidence="7">
    <location>
        <begin position="22"/>
        <end position="398"/>
    </location>
</feature>
<feature type="compositionally biased region" description="Basic residues" evidence="6">
    <location>
        <begin position="246"/>
        <end position="259"/>
    </location>
</feature>
<evidence type="ECO:0000256" key="3">
    <source>
        <dbReference type="ARBA" id="ARBA00022729"/>
    </source>
</evidence>
<evidence type="ECO:0000256" key="7">
    <source>
        <dbReference type="SAM" id="SignalP"/>
    </source>
</evidence>
<reference evidence="10" key="1">
    <citation type="submission" date="2022-11" db="UniProtKB">
        <authorList>
            <consortium name="WormBaseParasite"/>
        </authorList>
    </citation>
    <scope>IDENTIFICATION</scope>
</reference>
<evidence type="ECO:0000256" key="1">
    <source>
        <dbReference type="ARBA" id="ARBA00004479"/>
    </source>
</evidence>
<dbReference type="PANTHER" id="PTHR12223">
    <property type="entry name" value="VESICULAR MANNOSE-BINDING LECTIN"/>
    <property type="match status" value="1"/>
</dbReference>
<evidence type="ECO:0000313" key="9">
    <source>
        <dbReference type="Proteomes" id="UP000887566"/>
    </source>
</evidence>
<dbReference type="GO" id="GO:0000139">
    <property type="term" value="C:Golgi membrane"/>
    <property type="evidence" value="ECO:0007669"/>
    <property type="project" value="TreeGrafter"/>
</dbReference>
<keyword evidence="2" id="KW-0812">Transmembrane</keyword>
<dbReference type="GO" id="GO:0005537">
    <property type="term" value="F:D-mannose binding"/>
    <property type="evidence" value="ECO:0007669"/>
    <property type="project" value="TreeGrafter"/>
</dbReference>
<dbReference type="AlphaFoldDB" id="A0A914WKD5"/>
<dbReference type="PROSITE" id="PS51328">
    <property type="entry name" value="L_LECTIN_LIKE"/>
    <property type="match status" value="1"/>
</dbReference>
<dbReference type="WBParaSite" id="PSAMB.scaffold4432size14623.g24319.t1">
    <property type="protein sequence ID" value="PSAMB.scaffold4432size14623.g24319.t1"/>
    <property type="gene ID" value="PSAMB.scaffold4432size14623.g24319"/>
</dbReference>
<evidence type="ECO:0000256" key="6">
    <source>
        <dbReference type="SAM" id="MobiDB-lite"/>
    </source>
</evidence>
<proteinExistence type="predicted"/>
<keyword evidence="9" id="KW-1185">Reference proteome</keyword>
<evidence type="ECO:0000256" key="5">
    <source>
        <dbReference type="ARBA" id="ARBA00023136"/>
    </source>
</evidence>
<dbReference type="GO" id="GO:0006888">
    <property type="term" value="P:endoplasmic reticulum to Golgi vesicle-mediated transport"/>
    <property type="evidence" value="ECO:0007669"/>
    <property type="project" value="TreeGrafter"/>
</dbReference>
<feature type="region of interest" description="Disordered" evidence="6">
    <location>
        <begin position="241"/>
        <end position="261"/>
    </location>
</feature>
<dbReference type="SUPFAM" id="SSF49899">
    <property type="entry name" value="Concanavalin A-like lectins/glucanases"/>
    <property type="match status" value="1"/>
</dbReference>
<dbReference type="PANTHER" id="PTHR12223:SF45">
    <property type="entry name" value="RE50040P"/>
    <property type="match status" value="1"/>
</dbReference>
<name>A0A914WKD5_9BILA</name>
<dbReference type="InterPro" id="IPR051136">
    <property type="entry name" value="Intracellular_Lectin-GPT"/>
</dbReference>
<comment type="subcellular location">
    <subcellularLocation>
        <location evidence="1">Membrane</location>
        <topology evidence="1">Single-pass type I membrane protein</topology>
    </subcellularLocation>
</comment>
<keyword evidence="5" id="KW-0472">Membrane</keyword>
<dbReference type="Proteomes" id="UP000887566">
    <property type="component" value="Unplaced"/>
</dbReference>
<evidence type="ECO:0000313" key="10">
    <source>
        <dbReference type="WBParaSite" id="PSAMB.scaffold4432size14623.g24319.t1"/>
    </source>
</evidence>
<dbReference type="InterPro" id="IPR005052">
    <property type="entry name" value="Lectin_leg"/>
</dbReference>
<keyword evidence="4" id="KW-1133">Transmembrane helix</keyword>